<accession>A0A0F9A766</accession>
<reference evidence="1" key="1">
    <citation type="journal article" date="2015" name="Nature">
        <title>Complex archaea that bridge the gap between prokaryotes and eukaryotes.</title>
        <authorList>
            <person name="Spang A."/>
            <person name="Saw J.H."/>
            <person name="Jorgensen S.L."/>
            <person name="Zaremba-Niedzwiedzka K."/>
            <person name="Martijn J."/>
            <person name="Lind A.E."/>
            <person name="van Eijk R."/>
            <person name="Schleper C."/>
            <person name="Guy L."/>
            <person name="Ettema T.J."/>
        </authorList>
    </citation>
    <scope>NUCLEOTIDE SEQUENCE</scope>
</reference>
<dbReference type="EMBL" id="LAZR01047517">
    <property type="protein sequence ID" value="KKK94040.1"/>
    <property type="molecule type" value="Genomic_DNA"/>
</dbReference>
<sequence length="296" mass="31552">AGLNGKGRNLKDYKLTYAITEGLAPDGDFAFTLEGFGGDTQVLYAGNDRDFTGASNWTNVDVNAYDETTDLTMTASAIGQYCTLAVAYAPMTAGKYYQLTFDVSSLASTWTVMDFTGTQTFGTISADGTSQTLSWRAATGITGGFRLVSVATDSSMNLDNLSLKHVTFDGHVIDTAITLPHTAGAQVVYFRSNHNADVAPFKIVATTTTGTQGALGIDTITLFRCCDSGVNPDGVAWWKIRAFSGAATFSGTAMYGDDLSSKELDEDQTLEGAWSRIIGTAGIIHAYRVPYRSTDV</sequence>
<dbReference type="AlphaFoldDB" id="A0A0F9A766"/>
<comment type="caution">
    <text evidence="1">The sequence shown here is derived from an EMBL/GenBank/DDBJ whole genome shotgun (WGS) entry which is preliminary data.</text>
</comment>
<gene>
    <name evidence="1" type="ORF">LCGC14_2686820</name>
</gene>
<organism evidence="1">
    <name type="scientific">marine sediment metagenome</name>
    <dbReference type="NCBI Taxonomy" id="412755"/>
    <lineage>
        <taxon>unclassified sequences</taxon>
        <taxon>metagenomes</taxon>
        <taxon>ecological metagenomes</taxon>
    </lineage>
</organism>
<feature type="non-terminal residue" evidence="1">
    <location>
        <position position="1"/>
    </location>
</feature>
<protein>
    <submittedName>
        <fullName evidence="1">Uncharacterized protein</fullName>
    </submittedName>
</protein>
<name>A0A0F9A766_9ZZZZ</name>
<proteinExistence type="predicted"/>
<evidence type="ECO:0000313" key="1">
    <source>
        <dbReference type="EMBL" id="KKK94040.1"/>
    </source>
</evidence>